<evidence type="ECO:0000313" key="1">
    <source>
        <dbReference type="EMBL" id="AEN90663.1"/>
    </source>
</evidence>
<keyword evidence="1" id="KW-0378">Hydrolase</keyword>
<sequence length="46" mass="5515">MREDIQKIEKQFYEYMNKIKSYHEAIGVMYWDLRTGAPKKRGGSAF</sequence>
<proteinExistence type="predicted"/>
<dbReference type="Proteomes" id="UP000001283">
    <property type="component" value="Chromosome"/>
</dbReference>
<accession>A0A8D4BPR5</accession>
<protein>
    <submittedName>
        <fullName evidence="1">Zn-dependent carboxypeptidase (Thermostable)</fullName>
    </submittedName>
</protein>
<dbReference type="AlphaFoldDB" id="A0A8D4BPR5"/>
<evidence type="ECO:0000313" key="2">
    <source>
        <dbReference type="Proteomes" id="UP000001283"/>
    </source>
</evidence>
<name>A0A8D4BPR5_PRIMW</name>
<organism evidence="1 2">
    <name type="scientific">Priestia megaterium (strain WSH-002)</name>
    <name type="common">Bacillus megaterium</name>
    <dbReference type="NCBI Taxonomy" id="1006007"/>
    <lineage>
        <taxon>Bacteria</taxon>
        <taxon>Bacillati</taxon>
        <taxon>Bacillota</taxon>
        <taxon>Bacilli</taxon>
        <taxon>Bacillales</taxon>
        <taxon>Bacillaceae</taxon>
        <taxon>Priestia</taxon>
    </lineage>
</organism>
<keyword evidence="1" id="KW-0121">Carboxypeptidase</keyword>
<dbReference type="GO" id="GO:0004180">
    <property type="term" value="F:carboxypeptidase activity"/>
    <property type="evidence" value="ECO:0007669"/>
    <property type="project" value="UniProtKB-KW"/>
</dbReference>
<dbReference type="EMBL" id="CP003017">
    <property type="protein sequence ID" value="AEN90663.1"/>
    <property type="molecule type" value="Genomic_DNA"/>
</dbReference>
<dbReference type="KEGG" id="bmh:BMWSH_3782"/>
<keyword evidence="1" id="KW-0645">Protease</keyword>
<reference evidence="1 2" key="1">
    <citation type="journal article" date="2011" name="J. Bacteriol.">
        <title>Complete genome sequence of the industrial strain Bacillus megaterium WSH-002.</title>
        <authorList>
            <person name="Liu L."/>
            <person name="Li Y."/>
            <person name="Zhang J."/>
            <person name="Zou W."/>
            <person name="Zhou Z."/>
            <person name="Liu J."/>
            <person name="Li X."/>
            <person name="Wang L."/>
            <person name="Chen J."/>
        </authorList>
    </citation>
    <scope>NUCLEOTIDE SEQUENCE [LARGE SCALE GENOMIC DNA]</scope>
    <source>
        <strain evidence="1 2">WSH-002</strain>
    </source>
</reference>
<gene>
    <name evidence="1" type="ORF">BMWSH_3782</name>
</gene>